<name>A0A085NHB0_9BILA</name>
<dbReference type="AlphaFoldDB" id="A0A085NHB0"/>
<sequence>MHLRAAMQPFPSSDASVIQTFQTLKELKSQSHKVLSSADEFKIEIAFQSCQLKTRNEMHANVLKTNGYEHLNLNAPENH</sequence>
<reference evidence="1" key="1">
    <citation type="journal article" date="2014" name="Nat. Genet.">
        <title>Genome and transcriptome of the porcine whipworm Trichuris suis.</title>
        <authorList>
            <person name="Jex A.R."/>
            <person name="Nejsum P."/>
            <person name="Schwarz E.M."/>
            <person name="Hu L."/>
            <person name="Young N.D."/>
            <person name="Hall R.S."/>
            <person name="Korhonen P.K."/>
            <person name="Liao S."/>
            <person name="Thamsborg S."/>
            <person name="Xia J."/>
            <person name="Xu P."/>
            <person name="Wang S."/>
            <person name="Scheerlinck J.P."/>
            <person name="Hofmann A."/>
            <person name="Sternberg P.W."/>
            <person name="Wang J."/>
            <person name="Gasser R.B."/>
        </authorList>
    </citation>
    <scope>NUCLEOTIDE SEQUENCE [LARGE SCALE GENOMIC DNA]</scope>
    <source>
        <strain evidence="1">DCEP-RM93F</strain>
    </source>
</reference>
<gene>
    <name evidence="1" type="ORF">M514_18886</name>
</gene>
<protein>
    <submittedName>
        <fullName evidence="1">Uncharacterized protein</fullName>
    </submittedName>
</protein>
<accession>A0A085NHB0</accession>
<dbReference type="EMBL" id="KL367500">
    <property type="protein sequence ID" value="KFD68856.1"/>
    <property type="molecule type" value="Genomic_DNA"/>
</dbReference>
<dbReference type="Proteomes" id="UP000030758">
    <property type="component" value="Unassembled WGS sequence"/>
</dbReference>
<proteinExistence type="predicted"/>
<evidence type="ECO:0000313" key="1">
    <source>
        <dbReference type="EMBL" id="KFD68856.1"/>
    </source>
</evidence>
<organism evidence="1">
    <name type="scientific">Trichuris suis</name>
    <name type="common">pig whipworm</name>
    <dbReference type="NCBI Taxonomy" id="68888"/>
    <lineage>
        <taxon>Eukaryota</taxon>
        <taxon>Metazoa</taxon>
        <taxon>Ecdysozoa</taxon>
        <taxon>Nematoda</taxon>
        <taxon>Enoplea</taxon>
        <taxon>Dorylaimia</taxon>
        <taxon>Trichinellida</taxon>
        <taxon>Trichuridae</taxon>
        <taxon>Trichuris</taxon>
    </lineage>
</organism>